<keyword evidence="1" id="KW-1133">Transmembrane helix</keyword>
<accession>G9WIH7</accession>
<protein>
    <submittedName>
        <fullName evidence="2">ABC-type polysaccharide/polyol phosphate export system permease component</fullName>
    </submittedName>
</protein>
<dbReference type="AlphaFoldDB" id="G9WIH7"/>
<gene>
    <name evidence="2" type="ORF">OKIT_0884</name>
</gene>
<feature type="transmembrane region" description="Helical" evidence="1">
    <location>
        <begin position="221"/>
        <end position="240"/>
    </location>
</feature>
<dbReference type="InterPro" id="IPR051784">
    <property type="entry name" value="Nod_factor_ABC_transporter"/>
</dbReference>
<dbReference type="EMBL" id="AFVZ01000001">
    <property type="protein sequence ID" value="EHN58989.1"/>
    <property type="molecule type" value="Genomic_DNA"/>
</dbReference>
<dbReference type="PANTHER" id="PTHR43229:SF6">
    <property type="entry name" value="ABC-TYPE MULTIDRUG TRANSPORT SYSTEM, PERMEASE COMPONENT"/>
    <property type="match status" value="1"/>
</dbReference>
<dbReference type="Proteomes" id="UP000004959">
    <property type="component" value="Chromosome"/>
</dbReference>
<feature type="transmembrane region" description="Helical" evidence="1">
    <location>
        <begin position="105"/>
        <end position="125"/>
    </location>
</feature>
<evidence type="ECO:0000313" key="3">
    <source>
        <dbReference type="Proteomes" id="UP000004959"/>
    </source>
</evidence>
<sequence length="256" mass="28278">MLGLISGEFRLSKTIYFKYPLNSISMLVSYVAIFYGMIGGSYLASGSPILGSNLNALVVGYSLWILIQRTIDEMGLSISQEANNGTLEQIYISNSISKVLFARGVVNMIFSSIFILVTVAVILFFTGHQIVLDPREIIPIACALFASLGLGYAVAGITIYAKRIDNLLQIIQYLFLALLLIPYDNAGIYLRIVSYFVPLAPMVSVLKQLTNGPAMVSYNDLLVLPLINALFWFVLGYLAFNFCNIQVQKRGTIGHY</sequence>
<feature type="transmembrane region" description="Helical" evidence="1">
    <location>
        <begin position="21"/>
        <end position="43"/>
    </location>
</feature>
<feature type="transmembrane region" description="Helical" evidence="1">
    <location>
        <begin position="137"/>
        <end position="161"/>
    </location>
</feature>
<name>G9WIH7_9LACO</name>
<evidence type="ECO:0000313" key="2">
    <source>
        <dbReference type="EMBL" id="EHN58989.1"/>
    </source>
</evidence>
<keyword evidence="1" id="KW-0472">Membrane</keyword>
<dbReference type="STRING" id="336988.NT96_07935"/>
<dbReference type="eggNOG" id="COG1511">
    <property type="taxonomic scope" value="Bacteria"/>
</dbReference>
<evidence type="ECO:0000256" key="1">
    <source>
        <dbReference type="SAM" id="Phobius"/>
    </source>
</evidence>
<proteinExistence type="predicted"/>
<dbReference type="PANTHER" id="PTHR43229">
    <property type="entry name" value="NODULATION PROTEIN J"/>
    <property type="match status" value="1"/>
</dbReference>
<dbReference type="PATRIC" id="fig|1045004.4.peg.887"/>
<keyword evidence="1" id="KW-0812">Transmembrane</keyword>
<keyword evidence="3" id="KW-1185">Reference proteome</keyword>
<reference evidence="2 3" key="1">
    <citation type="journal article" date="2012" name="PLoS ONE">
        <title>Functional divergence in the genus oenococcus as predicted by genome sequencing of the newly-described species, Oenococcus kitaharae.</title>
        <authorList>
            <person name="Borneman A.R."/>
            <person name="McCarthy J.M."/>
            <person name="Chambers P.J."/>
            <person name="Bartowsky E.J."/>
        </authorList>
    </citation>
    <scope>NUCLEOTIDE SEQUENCE [LARGE SCALE GENOMIC DNA]</scope>
    <source>
        <strain evidence="3">DSM17330</strain>
    </source>
</reference>
<comment type="caution">
    <text evidence="2">The sequence shown here is derived from an EMBL/GenBank/DDBJ whole genome shotgun (WGS) entry which is preliminary data.</text>
</comment>
<dbReference type="HOGENOM" id="CLU_078424_2_0_9"/>
<feature type="transmembrane region" description="Helical" evidence="1">
    <location>
        <begin position="49"/>
        <end position="67"/>
    </location>
</feature>
<feature type="transmembrane region" description="Helical" evidence="1">
    <location>
        <begin position="173"/>
        <end position="197"/>
    </location>
</feature>
<organism evidence="2 3">
    <name type="scientific">Oenococcus kitaharae DSM 17330</name>
    <dbReference type="NCBI Taxonomy" id="1045004"/>
    <lineage>
        <taxon>Bacteria</taxon>
        <taxon>Bacillati</taxon>
        <taxon>Bacillota</taxon>
        <taxon>Bacilli</taxon>
        <taxon>Lactobacillales</taxon>
        <taxon>Lactobacillaceae</taxon>
        <taxon>Oenococcus</taxon>
    </lineage>
</organism>